<keyword evidence="5" id="KW-1185">Reference proteome</keyword>
<evidence type="ECO:0000256" key="1">
    <source>
        <dbReference type="ARBA" id="ARBA00022603"/>
    </source>
</evidence>
<name>A0ABP1GBG1_9CHLO</name>
<evidence type="ECO:0000313" key="4">
    <source>
        <dbReference type="EMBL" id="CAL5229521.1"/>
    </source>
</evidence>
<dbReference type="InterPro" id="IPR004398">
    <property type="entry name" value="RNA_MeTrfase_RsmD"/>
</dbReference>
<dbReference type="Gene3D" id="3.40.50.150">
    <property type="entry name" value="Vaccinia Virus protein VP39"/>
    <property type="match status" value="1"/>
</dbReference>
<dbReference type="InterPro" id="IPR029063">
    <property type="entry name" value="SAM-dependent_MTases_sf"/>
</dbReference>
<keyword evidence="2" id="KW-0808">Transferase</keyword>
<protein>
    <submittedName>
        <fullName evidence="4">G12861 protein</fullName>
    </submittedName>
</protein>
<dbReference type="Pfam" id="PF03602">
    <property type="entry name" value="Cons_hypoth95"/>
    <property type="match status" value="1"/>
</dbReference>
<evidence type="ECO:0000313" key="5">
    <source>
        <dbReference type="Proteomes" id="UP001497392"/>
    </source>
</evidence>
<proteinExistence type="predicted"/>
<keyword evidence="1" id="KW-0489">Methyltransferase</keyword>
<dbReference type="PANTHER" id="PTHR43542:SF1">
    <property type="entry name" value="METHYLTRANSFERASE"/>
    <property type="match status" value="1"/>
</dbReference>
<feature type="compositionally biased region" description="Basic and acidic residues" evidence="3">
    <location>
        <begin position="25"/>
        <end position="34"/>
    </location>
</feature>
<dbReference type="EMBL" id="CAXHTA020000020">
    <property type="protein sequence ID" value="CAL5229521.1"/>
    <property type="molecule type" value="Genomic_DNA"/>
</dbReference>
<dbReference type="Proteomes" id="UP001497392">
    <property type="component" value="Unassembled WGS sequence"/>
</dbReference>
<sequence length="354" mass="40031">MYQQPCSFQRLVLRGVGKAHQARRSSGDELKEQLSELFPEQAKKHTSTRKRQRDEDASEDNYGRDEVTVEDVFSLESGWSVEALGEDDDIMQIGDEEWDSEDEEEELGMAARTLLRSLPRHRLKALESMEADAKEVNAAVKVNARRRTDAERKLHRRLRIMGGTQAGKRILSGRGETTRPMMEKVRKALFDMLQAFEGGDPAFLEGTRWLDLFAGTGSIGLEALSRGATHCQFIELDSWVVQSVLGPNIESCSGNGSTMIHTGKAELFLKRAREFPDLVRTPYDYISVCPPYMEVSYEELFELLEGSPLLHQRSVVFVEYPQSAKKVVPDQLGMLPLVRDRKYGRTQLAVYAAL</sequence>
<dbReference type="SUPFAM" id="SSF53335">
    <property type="entry name" value="S-adenosyl-L-methionine-dependent methyltransferases"/>
    <property type="match status" value="1"/>
</dbReference>
<reference evidence="4 5" key="1">
    <citation type="submission" date="2024-06" db="EMBL/GenBank/DDBJ databases">
        <authorList>
            <person name="Kraege A."/>
            <person name="Thomma B."/>
        </authorList>
    </citation>
    <scope>NUCLEOTIDE SEQUENCE [LARGE SCALE GENOMIC DNA]</scope>
</reference>
<evidence type="ECO:0000256" key="3">
    <source>
        <dbReference type="SAM" id="MobiDB-lite"/>
    </source>
</evidence>
<dbReference type="PANTHER" id="PTHR43542">
    <property type="entry name" value="METHYLTRANSFERASE"/>
    <property type="match status" value="1"/>
</dbReference>
<gene>
    <name evidence="4" type="primary">g12861</name>
    <name evidence="4" type="ORF">VP750_LOCUS11427</name>
</gene>
<evidence type="ECO:0000256" key="2">
    <source>
        <dbReference type="ARBA" id="ARBA00022679"/>
    </source>
</evidence>
<accession>A0ABP1GBG1</accession>
<feature type="region of interest" description="Disordered" evidence="3">
    <location>
        <begin position="19"/>
        <end position="65"/>
    </location>
</feature>
<organism evidence="4 5">
    <name type="scientific">Coccomyxa viridis</name>
    <dbReference type="NCBI Taxonomy" id="1274662"/>
    <lineage>
        <taxon>Eukaryota</taxon>
        <taxon>Viridiplantae</taxon>
        <taxon>Chlorophyta</taxon>
        <taxon>core chlorophytes</taxon>
        <taxon>Trebouxiophyceae</taxon>
        <taxon>Trebouxiophyceae incertae sedis</taxon>
        <taxon>Coccomyxaceae</taxon>
        <taxon>Coccomyxa</taxon>
    </lineage>
</organism>
<comment type="caution">
    <text evidence="4">The sequence shown here is derived from an EMBL/GenBank/DDBJ whole genome shotgun (WGS) entry which is preliminary data.</text>
</comment>